<protein>
    <recommendedName>
        <fullName evidence="3">Reverse transcriptase domain-containing protein</fullName>
    </recommendedName>
</protein>
<dbReference type="EMBL" id="JACGWN010000004">
    <property type="protein sequence ID" value="KAL0451277.1"/>
    <property type="molecule type" value="Genomic_DNA"/>
</dbReference>
<sequence>MKIKFPIIGGVGEAQADTLQAHKCYVDAIKKDKKRGLEETPGKENSNKRGNNLEPSPEPKEGVPVTVQPVEELLTVELILGDSGKVTKIGSKMKEDVRDQVVNCLRKNKDIFAWTPQDLEGIDPGVITHYLNLDPTIRPVKQKKRHFGSEKDRIIQGEVDKLLTVGHIMEIQFPEWLSNVVLVPKPDASQGYHQIMLAPEDHKKDQLHYLGWHILLYGHALRAEERMGHLSKAGGQNISASIRQEYGERSRISNGPKSANERLNNSKRTWRAPSTGETITRGYPISLHILNVPGRQLCAGAGRRGKLRLYFLSYPMGVRTNTPLKQVLGKPEASGRLVKWAIELSEYDISYLPQTTIKAQALADFVFETTGTS</sequence>
<dbReference type="InterPro" id="IPR043502">
    <property type="entry name" value="DNA/RNA_pol_sf"/>
</dbReference>
<gene>
    <name evidence="2" type="ORF">Slati_1105800</name>
</gene>
<dbReference type="PANTHER" id="PTHR48475:SF2">
    <property type="entry name" value="RIBONUCLEASE H"/>
    <property type="match status" value="1"/>
</dbReference>
<evidence type="ECO:0000256" key="1">
    <source>
        <dbReference type="SAM" id="MobiDB-lite"/>
    </source>
</evidence>
<dbReference type="PANTHER" id="PTHR48475">
    <property type="entry name" value="RIBONUCLEASE H"/>
    <property type="match status" value="1"/>
</dbReference>
<accession>A0AAW2XEQ2</accession>
<dbReference type="SUPFAM" id="SSF56672">
    <property type="entry name" value="DNA/RNA polymerases"/>
    <property type="match status" value="1"/>
</dbReference>
<reference evidence="2" key="1">
    <citation type="submission" date="2020-06" db="EMBL/GenBank/DDBJ databases">
        <authorList>
            <person name="Li T."/>
            <person name="Hu X."/>
            <person name="Zhang T."/>
            <person name="Song X."/>
            <person name="Zhang H."/>
            <person name="Dai N."/>
            <person name="Sheng W."/>
            <person name="Hou X."/>
            <person name="Wei L."/>
        </authorList>
    </citation>
    <scope>NUCLEOTIDE SEQUENCE</scope>
    <source>
        <strain evidence="2">KEN1</strain>
        <tissue evidence="2">Leaf</tissue>
    </source>
</reference>
<feature type="compositionally biased region" description="Polar residues" evidence="1">
    <location>
        <begin position="252"/>
        <end position="267"/>
    </location>
</feature>
<dbReference type="AlphaFoldDB" id="A0AAW2XEQ2"/>
<evidence type="ECO:0008006" key="3">
    <source>
        <dbReference type="Google" id="ProtNLM"/>
    </source>
</evidence>
<feature type="region of interest" description="Disordered" evidence="1">
    <location>
        <begin position="245"/>
        <end position="275"/>
    </location>
</feature>
<comment type="caution">
    <text evidence="2">The sequence shown here is derived from an EMBL/GenBank/DDBJ whole genome shotgun (WGS) entry which is preliminary data.</text>
</comment>
<evidence type="ECO:0000313" key="2">
    <source>
        <dbReference type="EMBL" id="KAL0451277.1"/>
    </source>
</evidence>
<dbReference type="Gene3D" id="3.10.10.10">
    <property type="entry name" value="HIV Type 1 Reverse Transcriptase, subunit A, domain 1"/>
    <property type="match status" value="1"/>
</dbReference>
<feature type="compositionally biased region" description="Basic and acidic residues" evidence="1">
    <location>
        <begin position="34"/>
        <end position="47"/>
    </location>
</feature>
<name>A0AAW2XEQ2_9LAMI</name>
<proteinExistence type="predicted"/>
<feature type="region of interest" description="Disordered" evidence="1">
    <location>
        <begin position="34"/>
        <end position="64"/>
    </location>
</feature>
<reference evidence="2" key="2">
    <citation type="journal article" date="2024" name="Plant">
        <title>Genomic evolution and insights into agronomic trait innovations of Sesamum species.</title>
        <authorList>
            <person name="Miao H."/>
            <person name="Wang L."/>
            <person name="Qu L."/>
            <person name="Liu H."/>
            <person name="Sun Y."/>
            <person name="Le M."/>
            <person name="Wang Q."/>
            <person name="Wei S."/>
            <person name="Zheng Y."/>
            <person name="Lin W."/>
            <person name="Duan Y."/>
            <person name="Cao H."/>
            <person name="Xiong S."/>
            <person name="Wang X."/>
            <person name="Wei L."/>
            <person name="Li C."/>
            <person name="Ma Q."/>
            <person name="Ju M."/>
            <person name="Zhao R."/>
            <person name="Li G."/>
            <person name="Mu C."/>
            <person name="Tian Q."/>
            <person name="Mei H."/>
            <person name="Zhang T."/>
            <person name="Gao T."/>
            <person name="Zhang H."/>
        </authorList>
    </citation>
    <scope>NUCLEOTIDE SEQUENCE</scope>
    <source>
        <strain evidence="2">KEN1</strain>
    </source>
</reference>
<organism evidence="2">
    <name type="scientific">Sesamum latifolium</name>
    <dbReference type="NCBI Taxonomy" id="2727402"/>
    <lineage>
        <taxon>Eukaryota</taxon>
        <taxon>Viridiplantae</taxon>
        <taxon>Streptophyta</taxon>
        <taxon>Embryophyta</taxon>
        <taxon>Tracheophyta</taxon>
        <taxon>Spermatophyta</taxon>
        <taxon>Magnoliopsida</taxon>
        <taxon>eudicotyledons</taxon>
        <taxon>Gunneridae</taxon>
        <taxon>Pentapetalae</taxon>
        <taxon>asterids</taxon>
        <taxon>lamiids</taxon>
        <taxon>Lamiales</taxon>
        <taxon>Pedaliaceae</taxon>
        <taxon>Sesamum</taxon>
    </lineage>
</organism>